<sequence>MAIKMHKTRLSVLIFLIYLCMEGRAKNTDNKTSDTSSEVKTPRKATDGAALMFADEFKQTLEKYLFGICPQNYKIPAVAKNKNLTFSCDLDTDQQELAGRLATLALRAHTAGRSDCGRLSAALANTLGELARTAAQRQVANGNGPSACLLNSCNKKKEVSRYSTDCILKSFIFFLLSKNNCILFLCQSITYLKDSSVLKFKFST</sequence>
<evidence type="ECO:0000313" key="2">
    <source>
        <dbReference type="Proteomes" id="UP000824533"/>
    </source>
</evidence>
<comment type="caution">
    <text evidence="1">The sequence shown here is derived from an EMBL/GenBank/DDBJ whole genome shotgun (WGS) entry which is preliminary data.</text>
</comment>
<proteinExistence type="predicted"/>
<dbReference type="Proteomes" id="UP000824533">
    <property type="component" value="Linkage Group LG29"/>
</dbReference>
<keyword evidence="2" id="KW-1185">Reference proteome</keyword>
<organism evidence="1 2">
    <name type="scientific">Dendrolimus kikuchii</name>
    <dbReference type="NCBI Taxonomy" id="765133"/>
    <lineage>
        <taxon>Eukaryota</taxon>
        <taxon>Metazoa</taxon>
        <taxon>Ecdysozoa</taxon>
        <taxon>Arthropoda</taxon>
        <taxon>Hexapoda</taxon>
        <taxon>Insecta</taxon>
        <taxon>Pterygota</taxon>
        <taxon>Neoptera</taxon>
        <taxon>Endopterygota</taxon>
        <taxon>Lepidoptera</taxon>
        <taxon>Glossata</taxon>
        <taxon>Ditrysia</taxon>
        <taxon>Bombycoidea</taxon>
        <taxon>Lasiocampidae</taxon>
        <taxon>Dendrolimus</taxon>
    </lineage>
</organism>
<reference evidence="1 2" key="1">
    <citation type="journal article" date="2021" name="Front. Genet.">
        <title>Chromosome-Level Genome Assembly Reveals Significant Gene Expansion in the Toll and IMD Signaling Pathways of Dendrolimus kikuchii.</title>
        <authorList>
            <person name="Zhou J."/>
            <person name="Wu P."/>
            <person name="Xiong Z."/>
            <person name="Liu N."/>
            <person name="Zhao N."/>
            <person name="Ji M."/>
            <person name="Qiu Y."/>
            <person name="Yang B."/>
        </authorList>
    </citation>
    <scope>NUCLEOTIDE SEQUENCE [LARGE SCALE GENOMIC DNA]</scope>
    <source>
        <strain evidence="1">Ann1</strain>
    </source>
</reference>
<dbReference type="EMBL" id="CM034415">
    <property type="protein sequence ID" value="KAJ0169772.1"/>
    <property type="molecule type" value="Genomic_DNA"/>
</dbReference>
<gene>
    <name evidence="1" type="ORF">K1T71_014378</name>
</gene>
<evidence type="ECO:0000313" key="1">
    <source>
        <dbReference type="EMBL" id="KAJ0169772.1"/>
    </source>
</evidence>
<protein>
    <submittedName>
        <fullName evidence="1">Uncharacterized protein</fullName>
    </submittedName>
</protein>
<accession>A0ACC1CDY1</accession>
<name>A0ACC1CDY1_9NEOP</name>